<evidence type="ECO:0000313" key="9">
    <source>
        <dbReference type="Proteomes" id="UP000009328"/>
    </source>
</evidence>
<dbReference type="SUPFAM" id="SSF103473">
    <property type="entry name" value="MFS general substrate transporter"/>
    <property type="match status" value="1"/>
</dbReference>
<feature type="domain" description="Major facilitator superfamily (MFS) profile" evidence="7">
    <location>
        <begin position="82"/>
        <end position="496"/>
    </location>
</feature>
<feature type="region of interest" description="Disordered" evidence="5">
    <location>
        <begin position="1"/>
        <end position="21"/>
    </location>
</feature>
<dbReference type="GO" id="GO:0015355">
    <property type="term" value="F:secondary active monocarboxylate transmembrane transporter activity"/>
    <property type="evidence" value="ECO:0007669"/>
    <property type="project" value="TreeGrafter"/>
</dbReference>
<evidence type="ECO:0000313" key="8">
    <source>
        <dbReference type="EMBL" id="CCH43335.1"/>
    </source>
</evidence>
<dbReference type="InParanoid" id="K0KE18"/>
<evidence type="ECO:0000256" key="1">
    <source>
        <dbReference type="ARBA" id="ARBA00004141"/>
    </source>
</evidence>
<feature type="transmembrane region" description="Helical" evidence="6">
    <location>
        <begin position="237"/>
        <end position="255"/>
    </location>
</feature>
<dbReference type="FunCoup" id="K0KE18">
    <property type="interactions" value="63"/>
</dbReference>
<dbReference type="PROSITE" id="PS50850">
    <property type="entry name" value="MFS"/>
    <property type="match status" value="1"/>
</dbReference>
<name>K0KE18_WICCF</name>
<feature type="transmembrane region" description="Helical" evidence="6">
    <location>
        <begin position="340"/>
        <end position="363"/>
    </location>
</feature>
<dbReference type="GO" id="GO:0035879">
    <property type="term" value="P:plasma membrane lactate transport"/>
    <property type="evidence" value="ECO:0007669"/>
    <property type="project" value="TreeGrafter"/>
</dbReference>
<evidence type="ECO:0000259" key="7">
    <source>
        <dbReference type="PROSITE" id="PS50850"/>
    </source>
</evidence>
<dbReference type="PANTHER" id="PTHR23508:SF10">
    <property type="entry name" value="CARBOXYLIC ACID TRANSPORTER PROTEIN HOMOLOG"/>
    <property type="match status" value="1"/>
</dbReference>
<sequence>MLKKKEDYDKTTESINSKDEEYQQTHNGNIIIEDGNPDLSLSNISRYFFTRIPTLFAIKSTNLETLNPINGLHGMTLRNWNYFFLGMFGWLSASFDFFCTSVAGTQIAKSLDVSTSDITWGLSAVLMVRSAGAIIFGLWTDNYSRKWPFIFCCGMFVALQIGTGFVSTYVQFLACRGLSGVCMGGIYAASAATSLDDAPVKARSFLSGLFFTAYSMGLIFATIFWRAFQDTKHSWRALFWFSSSIPAILIIWRLLFPETQYFQKSQKAKELIKQDQIKAGVYVEPTFNSKSANFGGLIQKHWVMFVYLILLMTGPNYLTHASQDLYPSMLRQQLGFSENAITVAVVVSQLGACVGSLCVGIIMEILGRRLSIIICCILCGCFVYPAWMIQTSPAVLGGGFAVFFAVMGVWGAIPVHLSELSPPDARALFSGLSYQLGNLASSAASTIETDLSNKYPLEVDSNGDAIKFDYAKVMSILTGAVAIYTLIITFVGPEHFHRDLSSPIMKKYMEKVDQLEKDKEYGVLHTEDVEVFEKSAVKHVDNSKD</sequence>
<feature type="transmembrane region" description="Helical" evidence="6">
    <location>
        <begin position="369"/>
        <end position="387"/>
    </location>
</feature>
<dbReference type="Pfam" id="PF00083">
    <property type="entry name" value="Sugar_tr"/>
    <property type="match status" value="1"/>
</dbReference>
<evidence type="ECO:0000256" key="3">
    <source>
        <dbReference type="ARBA" id="ARBA00022989"/>
    </source>
</evidence>
<evidence type="ECO:0000256" key="6">
    <source>
        <dbReference type="SAM" id="Phobius"/>
    </source>
</evidence>
<dbReference type="AlphaFoldDB" id="K0KE18"/>
<dbReference type="Gene3D" id="1.20.1250.20">
    <property type="entry name" value="MFS general substrate transporter like domains"/>
    <property type="match status" value="2"/>
</dbReference>
<dbReference type="PANTHER" id="PTHR23508">
    <property type="entry name" value="CARBOXYLIC ACID TRANSPORTER PROTEIN HOMOLOG"/>
    <property type="match status" value="1"/>
</dbReference>
<dbReference type="HOGENOM" id="CLU_001265_46_1_1"/>
<comment type="subcellular location">
    <subcellularLocation>
        <location evidence="1">Membrane</location>
        <topology evidence="1">Multi-pass membrane protein</topology>
    </subcellularLocation>
</comment>
<dbReference type="InterPro" id="IPR036259">
    <property type="entry name" value="MFS_trans_sf"/>
</dbReference>
<keyword evidence="2 6" id="KW-0812">Transmembrane</keyword>
<keyword evidence="3 6" id="KW-1133">Transmembrane helix</keyword>
<gene>
    <name evidence="8" type="ORF">BN7_2883</name>
</gene>
<accession>K0KE18</accession>
<feature type="transmembrane region" description="Helical" evidence="6">
    <location>
        <begin position="147"/>
        <end position="170"/>
    </location>
</feature>
<feature type="transmembrane region" description="Helical" evidence="6">
    <location>
        <begin position="205"/>
        <end position="225"/>
    </location>
</feature>
<feature type="transmembrane region" description="Helical" evidence="6">
    <location>
        <begin position="82"/>
        <end position="108"/>
    </location>
</feature>
<dbReference type="InterPro" id="IPR020846">
    <property type="entry name" value="MFS_dom"/>
</dbReference>
<organism evidence="8 9">
    <name type="scientific">Wickerhamomyces ciferrii (strain ATCC 14091 / BCRC 22168 / CBS 111 / JCM 3599 / NBRC 0793 / NRRL Y-1031 F-60-10)</name>
    <name type="common">Yeast</name>
    <name type="synonym">Pichia ciferrii</name>
    <dbReference type="NCBI Taxonomy" id="1206466"/>
    <lineage>
        <taxon>Eukaryota</taxon>
        <taxon>Fungi</taxon>
        <taxon>Dikarya</taxon>
        <taxon>Ascomycota</taxon>
        <taxon>Saccharomycotina</taxon>
        <taxon>Saccharomycetes</taxon>
        <taxon>Phaffomycetales</taxon>
        <taxon>Wickerhamomycetaceae</taxon>
        <taxon>Wickerhamomyces</taxon>
    </lineage>
</organism>
<feature type="transmembrane region" description="Helical" evidence="6">
    <location>
        <begin position="394"/>
        <end position="413"/>
    </location>
</feature>
<comment type="caution">
    <text evidence="8">The sequence shown here is derived from an EMBL/GenBank/DDBJ whole genome shotgun (WGS) entry which is preliminary data.</text>
</comment>
<dbReference type="EMBL" id="CAIF01000076">
    <property type="protein sequence ID" value="CCH43335.1"/>
    <property type="molecule type" value="Genomic_DNA"/>
</dbReference>
<dbReference type="InterPro" id="IPR005828">
    <property type="entry name" value="MFS_sugar_transport-like"/>
</dbReference>
<dbReference type="eggNOG" id="ENOG502QPK1">
    <property type="taxonomic scope" value="Eukaryota"/>
</dbReference>
<keyword evidence="9" id="KW-1185">Reference proteome</keyword>
<keyword evidence="4 6" id="KW-0472">Membrane</keyword>
<evidence type="ECO:0000256" key="5">
    <source>
        <dbReference type="SAM" id="MobiDB-lite"/>
    </source>
</evidence>
<feature type="transmembrane region" description="Helical" evidence="6">
    <location>
        <begin position="301"/>
        <end position="319"/>
    </location>
</feature>
<dbReference type="Proteomes" id="UP000009328">
    <property type="component" value="Unassembled WGS sequence"/>
</dbReference>
<evidence type="ECO:0000256" key="2">
    <source>
        <dbReference type="ARBA" id="ARBA00022692"/>
    </source>
</evidence>
<feature type="transmembrane region" description="Helical" evidence="6">
    <location>
        <begin position="120"/>
        <end position="140"/>
    </location>
</feature>
<evidence type="ECO:0000256" key="4">
    <source>
        <dbReference type="ARBA" id="ARBA00023136"/>
    </source>
</evidence>
<protein>
    <submittedName>
        <fullName evidence="8">Carboxylic acid transporter protein</fullName>
    </submittedName>
</protein>
<proteinExistence type="predicted"/>
<reference evidence="8 9" key="1">
    <citation type="journal article" date="2012" name="Eukaryot. Cell">
        <title>Draft genome sequence of Wickerhamomyces ciferrii NRRL Y-1031 F-60-10.</title>
        <authorList>
            <person name="Schneider J."/>
            <person name="Andrea H."/>
            <person name="Blom J."/>
            <person name="Jaenicke S."/>
            <person name="Ruckert C."/>
            <person name="Schorsch C."/>
            <person name="Szczepanowski R."/>
            <person name="Farwick M."/>
            <person name="Goesmann A."/>
            <person name="Puhler A."/>
            <person name="Schaffer S."/>
            <person name="Tauch A."/>
            <person name="Kohler T."/>
            <person name="Brinkrolf K."/>
        </authorList>
    </citation>
    <scope>NUCLEOTIDE SEQUENCE [LARGE SCALE GENOMIC DNA]</scope>
    <source>
        <strain evidence="9">ATCC 14091 / BCRC 22168 / CBS 111 / JCM 3599 / NBRC 0793 / NRRL Y-1031 F-60-10</strain>
    </source>
</reference>
<feature type="transmembrane region" description="Helical" evidence="6">
    <location>
        <begin position="470"/>
        <end position="491"/>
    </location>
</feature>
<dbReference type="GO" id="GO:0005886">
    <property type="term" value="C:plasma membrane"/>
    <property type="evidence" value="ECO:0007669"/>
    <property type="project" value="TreeGrafter"/>
</dbReference>
<dbReference type="CDD" id="cd17316">
    <property type="entry name" value="MFS_SV2_like"/>
    <property type="match status" value="1"/>
</dbReference>